<evidence type="ECO:0000313" key="16">
    <source>
        <dbReference type="Proteomes" id="UP000663868"/>
    </source>
</evidence>
<accession>A0A818V744</accession>
<evidence type="ECO:0000256" key="4">
    <source>
        <dbReference type="ARBA" id="ARBA00022989"/>
    </source>
</evidence>
<dbReference type="EMBL" id="CAJOBB010000541">
    <property type="protein sequence ID" value="CAF3702176.1"/>
    <property type="molecule type" value="Genomic_DNA"/>
</dbReference>
<dbReference type="GO" id="GO:0004983">
    <property type="term" value="F:neuropeptide Y receptor activity"/>
    <property type="evidence" value="ECO:0007669"/>
    <property type="project" value="InterPro"/>
</dbReference>
<dbReference type="InterPro" id="IPR000611">
    <property type="entry name" value="NPY_rcpt"/>
</dbReference>
<dbReference type="AlphaFoldDB" id="A0A818V744"/>
<evidence type="ECO:0000313" key="13">
    <source>
        <dbReference type="EMBL" id="CAF1423020.1"/>
    </source>
</evidence>
<keyword evidence="5 9" id="KW-0297">G-protein coupled receptor</keyword>
<evidence type="ECO:0000256" key="2">
    <source>
        <dbReference type="ARBA" id="ARBA00010663"/>
    </source>
</evidence>
<evidence type="ECO:0000313" key="12">
    <source>
        <dbReference type="EMBL" id="CAF1256400.1"/>
    </source>
</evidence>
<keyword evidence="6 10" id="KW-0472">Membrane</keyword>
<comment type="caution">
    <text evidence="14">The sequence shown here is derived from an EMBL/GenBank/DDBJ whole genome shotgun (WGS) entry which is preliminary data.</text>
</comment>
<evidence type="ECO:0000256" key="5">
    <source>
        <dbReference type="ARBA" id="ARBA00023040"/>
    </source>
</evidence>
<keyword evidence="4 10" id="KW-1133">Transmembrane helix</keyword>
<evidence type="ECO:0000259" key="11">
    <source>
        <dbReference type="PROSITE" id="PS50262"/>
    </source>
</evidence>
<gene>
    <name evidence="12" type="ORF">IZO911_LOCUS31637</name>
    <name evidence="13" type="ORF">JYZ213_LOCUS39102</name>
    <name evidence="14" type="ORF">KXQ929_LOCUS11126</name>
    <name evidence="15" type="ORF">OXD698_LOCUS26223</name>
</gene>
<keyword evidence="8 9" id="KW-0807">Transducer</keyword>
<dbReference type="PRINTS" id="PR01012">
    <property type="entry name" value="NRPEPTIDEYR"/>
</dbReference>
<feature type="transmembrane region" description="Helical" evidence="10">
    <location>
        <begin position="125"/>
        <end position="143"/>
    </location>
</feature>
<evidence type="ECO:0000256" key="9">
    <source>
        <dbReference type="RuleBase" id="RU000688"/>
    </source>
</evidence>
<dbReference type="InterPro" id="IPR000276">
    <property type="entry name" value="GPCR_Rhodpsn"/>
</dbReference>
<feature type="transmembrane region" description="Helical" evidence="10">
    <location>
        <begin position="216"/>
        <end position="242"/>
    </location>
</feature>
<comment type="similarity">
    <text evidence="2 9">Belongs to the G-protein coupled receptor 1 family.</text>
</comment>
<dbReference type="Proteomes" id="UP000663868">
    <property type="component" value="Unassembled WGS sequence"/>
</dbReference>
<evidence type="ECO:0000256" key="8">
    <source>
        <dbReference type="ARBA" id="ARBA00023224"/>
    </source>
</evidence>
<dbReference type="GO" id="GO:0005886">
    <property type="term" value="C:plasma membrane"/>
    <property type="evidence" value="ECO:0007669"/>
    <property type="project" value="TreeGrafter"/>
</dbReference>
<dbReference type="PRINTS" id="PR00237">
    <property type="entry name" value="GPCRRHODOPSN"/>
</dbReference>
<evidence type="ECO:0000256" key="1">
    <source>
        <dbReference type="ARBA" id="ARBA00004141"/>
    </source>
</evidence>
<feature type="domain" description="G-protein coupled receptors family 1 profile" evidence="11">
    <location>
        <begin position="64"/>
        <end position="390"/>
    </location>
</feature>
<feature type="transmembrane region" description="Helical" evidence="10">
    <location>
        <begin position="164"/>
        <end position="183"/>
    </location>
</feature>
<feature type="transmembrane region" description="Helical" evidence="10">
    <location>
        <begin position="84"/>
        <end position="105"/>
    </location>
</feature>
<dbReference type="PROSITE" id="PS00237">
    <property type="entry name" value="G_PROTEIN_RECEP_F1_1"/>
    <property type="match status" value="1"/>
</dbReference>
<feature type="transmembrane region" description="Helical" evidence="10">
    <location>
        <begin position="45"/>
        <end position="72"/>
    </location>
</feature>
<evidence type="ECO:0000256" key="10">
    <source>
        <dbReference type="SAM" id="Phobius"/>
    </source>
</evidence>
<evidence type="ECO:0000313" key="15">
    <source>
        <dbReference type="EMBL" id="CAF3942825.1"/>
    </source>
</evidence>
<evidence type="ECO:0000256" key="6">
    <source>
        <dbReference type="ARBA" id="ARBA00023136"/>
    </source>
</evidence>
<feature type="transmembrane region" description="Helical" evidence="10">
    <location>
        <begin position="303"/>
        <end position="327"/>
    </location>
</feature>
<dbReference type="Proteomes" id="UP000663845">
    <property type="component" value="Unassembled WGS sequence"/>
</dbReference>
<evidence type="ECO:0000313" key="14">
    <source>
        <dbReference type="EMBL" id="CAF3702176.1"/>
    </source>
</evidence>
<protein>
    <recommendedName>
        <fullName evidence="11">G-protein coupled receptors family 1 profile domain-containing protein</fullName>
    </recommendedName>
</protein>
<name>A0A818V744_9BILA</name>
<keyword evidence="7 9" id="KW-0675">Receptor</keyword>
<reference evidence="14" key="1">
    <citation type="submission" date="2021-02" db="EMBL/GenBank/DDBJ databases">
        <authorList>
            <person name="Nowell W R."/>
        </authorList>
    </citation>
    <scope>NUCLEOTIDE SEQUENCE</scope>
</reference>
<dbReference type="PANTHER" id="PTHR45695:SF15">
    <property type="entry name" value="OPSIN RH2"/>
    <property type="match status" value="1"/>
</dbReference>
<dbReference type="EMBL" id="CAJNOE010000525">
    <property type="protein sequence ID" value="CAF1256400.1"/>
    <property type="molecule type" value="Genomic_DNA"/>
</dbReference>
<keyword evidence="3 9" id="KW-0812">Transmembrane</keyword>
<dbReference type="Pfam" id="PF00001">
    <property type="entry name" value="7tm_1"/>
    <property type="match status" value="1"/>
</dbReference>
<dbReference type="SMART" id="SM01381">
    <property type="entry name" value="7TM_GPCR_Srsx"/>
    <property type="match status" value="1"/>
</dbReference>
<sequence length="508" mass="57841">MNSTISSPPSCRYNASTCYFIDIKNNCLSDDMVLNLILKYVVPTYYEWICIILYVIVFIVGTIGNLLVIIVIQRNRSMRTVTNMFIMNLAAADLLVLVFCLPATVVQDVTKTWFFGLVLCKFVNYVQNMSISVSVLTLMAISIERYQAIVHPLKFSGTKQRARILILSVWILSLLLVLPDVILMKLTPQFENRIETIYLTYCQWATHPLSDLIYQLHISLCLFVIPLCFMVFTYSGIARVLWGSLPTERFFNDEKRTINSSQHMLSDESHLNGPLNSSTNLMNPTKSANLIVQENRQKAAKMLISVVIIFTICYIPVHVFNLFRYIYTYLDYTTQQEIVDKLNKLNKTDPCFKPELVSLERTGTIKIVTISALISHFLPYFNSSINPIIYNIMSDKFRLKFRELFSSCCCCCKSFIRTKSTSSTMIPFRASTTMPYASQQPSPVTATSNNTRCNTKTNKHKRLGKNSLTISNSTAQILGNINSNNMTRHNGINAHIHNGPPAFRLTNV</sequence>
<dbReference type="Proteomes" id="UP000663844">
    <property type="component" value="Unassembled WGS sequence"/>
</dbReference>
<proteinExistence type="inferred from homology"/>
<dbReference type="Gene3D" id="1.20.1070.10">
    <property type="entry name" value="Rhodopsin 7-helix transmembrane proteins"/>
    <property type="match status" value="1"/>
</dbReference>
<dbReference type="EMBL" id="CAJOAZ010002590">
    <property type="protein sequence ID" value="CAF3942825.1"/>
    <property type="molecule type" value="Genomic_DNA"/>
</dbReference>
<evidence type="ECO:0000256" key="3">
    <source>
        <dbReference type="ARBA" id="ARBA00022692"/>
    </source>
</evidence>
<evidence type="ECO:0000256" key="7">
    <source>
        <dbReference type="ARBA" id="ARBA00023170"/>
    </source>
</evidence>
<organism evidence="14 16">
    <name type="scientific">Adineta steineri</name>
    <dbReference type="NCBI Taxonomy" id="433720"/>
    <lineage>
        <taxon>Eukaryota</taxon>
        <taxon>Metazoa</taxon>
        <taxon>Spiralia</taxon>
        <taxon>Gnathifera</taxon>
        <taxon>Rotifera</taxon>
        <taxon>Eurotatoria</taxon>
        <taxon>Bdelloidea</taxon>
        <taxon>Adinetida</taxon>
        <taxon>Adinetidae</taxon>
        <taxon>Adineta</taxon>
    </lineage>
</organism>
<dbReference type="PROSITE" id="PS50262">
    <property type="entry name" value="G_PROTEIN_RECEP_F1_2"/>
    <property type="match status" value="1"/>
</dbReference>
<dbReference type="InterPro" id="IPR017452">
    <property type="entry name" value="GPCR_Rhodpsn_7TM"/>
</dbReference>
<dbReference type="SUPFAM" id="SSF81321">
    <property type="entry name" value="Family A G protein-coupled receptor-like"/>
    <property type="match status" value="1"/>
</dbReference>
<dbReference type="EMBL" id="CAJNOG010001228">
    <property type="protein sequence ID" value="CAF1423020.1"/>
    <property type="molecule type" value="Genomic_DNA"/>
</dbReference>
<comment type="subcellular location">
    <subcellularLocation>
        <location evidence="1">Membrane</location>
        <topology evidence="1">Multi-pass membrane protein</topology>
    </subcellularLocation>
</comment>
<dbReference type="Proteomes" id="UP000663860">
    <property type="component" value="Unassembled WGS sequence"/>
</dbReference>
<dbReference type="PANTHER" id="PTHR45695">
    <property type="entry name" value="LEUCOKININ RECEPTOR-RELATED"/>
    <property type="match status" value="1"/>
</dbReference>